<evidence type="ECO:0000256" key="4">
    <source>
        <dbReference type="ARBA" id="ARBA00022989"/>
    </source>
</evidence>
<dbReference type="InterPro" id="IPR050638">
    <property type="entry name" value="AA-Vitamin_Transporters"/>
</dbReference>
<evidence type="ECO:0000256" key="6">
    <source>
        <dbReference type="SAM" id="Phobius"/>
    </source>
</evidence>
<comment type="caution">
    <text evidence="8">The sequence shown here is derived from an EMBL/GenBank/DDBJ whole genome shotgun (WGS) entry which is preliminary data.</text>
</comment>
<reference evidence="9" key="1">
    <citation type="submission" date="2019-05" db="EMBL/GenBank/DDBJ databases">
        <title>Flavobacterium profundi sp. nov., isolated from a deep-sea seamount.</title>
        <authorList>
            <person name="Zhang D.-C."/>
        </authorList>
    </citation>
    <scope>NUCLEOTIDE SEQUENCE [LARGE SCALE GENOMIC DNA]</scope>
    <source>
        <strain evidence="9">EC11</strain>
    </source>
</reference>
<feature type="transmembrane region" description="Helical" evidence="6">
    <location>
        <begin position="243"/>
        <end position="264"/>
    </location>
</feature>
<feature type="transmembrane region" description="Helical" evidence="6">
    <location>
        <begin position="270"/>
        <end position="287"/>
    </location>
</feature>
<keyword evidence="3 6" id="KW-0812">Transmembrane</keyword>
<sequence length="289" mass="31908">MENNNTKWYLLAFLGCVWGSSFILMQLGLKGVNSVQMGSLRILFAGLFLIVVGFKEIPKIPLHKWKYIAITSLFGTFLPVYLFALALSKIDGSVSSILNSLTPLNTLVVGLLFFGTMVQKRQVFGVIIGFLGCLILVLFGEGSNTTENYYYALLILLASLFYGINVNLIKKYLSDLKPLTISTGNFIIMFIPAFIVLYFSGFFEIASQDKVVTSLTYIAILGVVGTGLSNILFFKLIQLSSPVFAASVTYIIPVVAIFLGYFFMNESLNLFQVIGASIVLLGVYFSSRK</sequence>
<evidence type="ECO:0000256" key="3">
    <source>
        <dbReference type="ARBA" id="ARBA00022692"/>
    </source>
</evidence>
<reference evidence="8 9" key="2">
    <citation type="submission" date="2019-05" db="EMBL/GenBank/DDBJ databases">
        <authorList>
            <person name="Lianzixin W."/>
        </authorList>
    </citation>
    <scope>NUCLEOTIDE SEQUENCE [LARGE SCALE GENOMIC DNA]</scope>
    <source>
        <strain evidence="8 9">EC11</strain>
    </source>
</reference>
<proteinExistence type="inferred from homology"/>
<evidence type="ECO:0000256" key="1">
    <source>
        <dbReference type="ARBA" id="ARBA00004141"/>
    </source>
</evidence>
<feature type="transmembrane region" description="Helical" evidence="6">
    <location>
        <begin position="181"/>
        <end position="203"/>
    </location>
</feature>
<feature type="domain" description="EamA" evidence="7">
    <location>
        <begin position="152"/>
        <end position="287"/>
    </location>
</feature>
<feature type="transmembrane region" description="Helical" evidence="6">
    <location>
        <begin position="9"/>
        <end position="29"/>
    </location>
</feature>
<dbReference type="Pfam" id="PF00892">
    <property type="entry name" value="EamA"/>
    <property type="match status" value="2"/>
</dbReference>
<evidence type="ECO:0000313" key="9">
    <source>
        <dbReference type="Proteomes" id="UP000817854"/>
    </source>
</evidence>
<evidence type="ECO:0000313" key="8">
    <source>
        <dbReference type="EMBL" id="NHN26663.1"/>
    </source>
</evidence>
<feature type="transmembrane region" description="Helical" evidence="6">
    <location>
        <begin position="149"/>
        <end position="169"/>
    </location>
</feature>
<name>A0ABX0ISI1_9FLAO</name>
<comment type="subcellular location">
    <subcellularLocation>
        <location evidence="1">Membrane</location>
        <topology evidence="1">Multi-pass membrane protein</topology>
    </subcellularLocation>
</comment>
<dbReference type="PANTHER" id="PTHR32322">
    <property type="entry name" value="INNER MEMBRANE TRANSPORTER"/>
    <property type="match status" value="1"/>
</dbReference>
<dbReference type="PANTHER" id="PTHR32322:SF2">
    <property type="entry name" value="EAMA DOMAIN-CONTAINING PROTEIN"/>
    <property type="match status" value="1"/>
</dbReference>
<dbReference type="RefSeq" id="WP_140962976.1">
    <property type="nucleotide sequence ID" value="NZ_VEVQ02000008.1"/>
</dbReference>
<accession>A0ABX0ISI1</accession>
<feature type="transmembrane region" description="Helical" evidence="6">
    <location>
        <begin position="123"/>
        <end position="143"/>
    </location>
</feature>
<feature type="transmembrane region" description="Helical" evidence="6">
    <location>
        <begin position="215"/>
        <end position="236"/>
    </location>
</feature>
<feature type="transmembrane region" description="Helical" evidence="6">
    <location>
        <begin position="35"/>
        <end position="55"/>
    </location>
</feature>
<evidence type="ECO:0000256" key="5">
    <source>
        <dbReference type="ARBA" id="ARBA00023136"/>
    </source>
</evidence>
<feature type="transmembrane region" description="Helical" evidence="6">
    <location>
        <begin position="93"/>
        <end position="114"/>
    </location>
</feature>
<keyword evidence="9" id="KW-1185">Reference proteome</keyword>
<feature type="domain" description="EamA" evidence="7">
    <location>
        <begin position="7"/>
        <end position="137"/>
    </location>
</feature>
<dbReference type="InterPro" id="IPR037185">
    <property type="entry name" value="EmrE-like"/>
</dbReference>
<gene>
    <name evidence="8" type="ORF">FIA58_013335</name>
</gene>
<reference evidence="8 9" key="3">
    <citation type="submission" date="2020-02" db="EMBL/GenBank/DDBJ databases">
        <title>Flavobacterium profundi sp. nov., isolated from a deep-sea seamount.</title>
        <authorList>
            <person name="Zhang D.-C."/>
        </authorList>
    </citation>
    <scope>NUCLEOTIDE SEQUENCE [LARGE SCALE GENOMIC DNA]</scope>
    <source>
        <strain evidence="8 9">EC11</strain>
    </source>
</reference>
<evidence type="ECO:0000259" key="7">
    <source>
        <dbReference type="Pfam" id="PF00892"/>
    </source>
</evidence>
<dbReference type="SUPFAM" id="SSF103481">
    <property type="entry name" value="Multidrug resistance efflux transporter EmrE"/>
    <property type="match status" value="2"/>
</dbReference>
<keyword evidence="5 6" id="KW-0472">Membrane</keyword>
<dbReference type="Proteomes" id="UP000817854">
    <property type="component" value="Unassembled WGS sequence"/>
</dbReference>
<protein>
    <submittedName>
        <fullName evidence="8">EamA family transporter</fullName>
    </submittedName>
</protein>
<keyword evidence="4 6" id="KW-1133">Transmembrane helix</keyword>
<organism evidence="8 9">
    <name type="scientific">Flavobacterium jejuense</name>
    <dbReference type="NCBI Taxonomy" id="1544455"/>
    <lineage>
        <taxon>Bacteria</taxon>
        <taxon>Pseudomonadati</taxon>
        <taxon>Bacteroidota</taxon>
        <taxon>Flavobacteriia</taxon>
        <taxon>Flavobacteriales</taxon>
        <taxon>Flavobacteriaceae</taxon>
        <taxon>Flavobacterium</taxon>
    </lineage>
</organism>
<feature type="transmembrane region" description="Helical" evidence="6">
    <location>
        <begin position="67"/>
        <end position="87"/>
    </location>
</feature>
<comment type="similarity">
    <text evidence="2">Belongs to the EamA transporter family.</text>
</comment>
<dbReference type="EMBL" id="VEVQ02000008">
    <property type="protein sequence ID" value="NHN26663.1"/>
    <property type="molecule type" value="Genomic_DNA"/>
</dbReference>
<evidence type="ECO:0000256" key="2">
    <source>
        <dbReference type="ARBA" id="ARBA00007362"/>
    </source>
</evidence>
<dbReference type="InterPro" id="IPR000620">
    <property type="entry name" value="EamA_dom"/>
</dbReference>